<dbReference type="PANTHER" id="PTHR35370">
    <property type="entry name" value="CYTOPLASMIC PROTEIN-RELATED-RELATED"/>
    <property type="match status" value="1"/>
</dbReference>
<name>A0A7X9YEN8_9GAMM</name>
<dbReference type="NCBIfam" id="TIGR03359">
    <property type="entry name" value="VI_chp_6"/>
    <property type="match status" value="1"/>
</dbReference>
<reference evidence="1 2" key="1">
    <citation type="submission" date="2020-04" db="EMBL/GenBank/DDBJ databases">
        <title>Genome Sequencing and Assembley of Pseudoalteromonas artica.</title>
        <authorList>
            <person name="Akerly B."/>
            <person name="Cook G."/>
        </authorList>
    </citation>
    <scope>NUCLEOTIDE SEQUENCE [LARGE SCALE GENOMIC DNA]</scope>
    <source>
        <strain evidence="1 2">NEC-BIFX-0059</strain>
    </source>
</reference>
<evidence type="ECO:0000313" key="1">
    <source>
        <dbReference type="EMBL" id="NMF47475.1"/>
    </source>
</evidence>
<dbReference type="PANTHER" id="PTHR35370:SF1">
    <property type="entry name" value="TYPE VI SECRETION SYSTEM COMPONENT TSSF1"/>
    <property type="match status" value="1"/>
</dbReference>
<gene>
    <name evidence="1" type="primary">tssF</name>
    <name evidence="1" type="ORF">HHL01_04700</name>
</gene>
<dbReference type="InterPro" id="IPR010272">
    <property type="entry name" value="T6SS_TssF"/>
</dbReference>
<accession>A0A7X9YEN8</accession>
<comment type="caution">
    <text evidence="1">The sequence shown here is derived from an EMBL/GenBank/DDBJ whole genome shotgun (WGS) entry which is preliminary data.</text>
</comment>
<dbReference type="AlphaFoldDB" id="A0A7X9YEN8"/>
<evidence type="ECO:0000313" key="2">
    <source>
        <dbReference type="Proteomes" id="UP000519126"/>
    </source>
</evidence>
<sequence length="572" mass="65203">MQQYFDAQMRLLTQAGKQFAQFYPEHAGMLNIDALKDRDPHIERLLEGVAYLTAHTQKRLDESVPEVSEQVLRQLCPILLSYYPSSTVVQFKPKLAMQKTHSISKGLQLNPPKAKTDNKKIIFSTTHGLDVVPLDVEHVRYQESHLGAELRIGLKFVCQGERSNFDLSKLNFYLRGDTPLCSALFQLLKTPNKQAELDFGANHFEFNKKLKAKGCSATYLDIDGALLPTAAKSHPGYALLLDYFNAKDRFYFLTFDGLKDEEFPEHIDRFEIVFRGDNKLPPGHQLSKENILINCVPAVNLFSQAAEPIKIEPNRTDYMISADQTRFDHVFSYTVDAVAGRNSITGQSYDYTPRYQSVFEDEKKLFTVLTKDVGAAAPTHYLQLPFNLEDEKETLSVDLTSFNAGWPRQLLQEGDLNEGGKDMPSIVEVKNVIRPTNYLACPSQPKHWQLISLLNVKFSQITQVTELKRLLVLFDWSDKAENRLRIESILKITATPISQIKRGIFIKGVDVLIDIDESKFVGDADLYHFCNVLHEFFLMYAPINESVQTRVNAIPSYKSWSWDIEPGKSYQL</sequence>
<organism evidence="1 2">
    <name type="scientific">Pseudoalteromonas arctica</name>
    <dbReference type="NCBI Taxonomy" id="394751"/>
    <lineage>
        <taxon>Bacteria</taxon>
        <taxon>Pseudomonadati</taxon>
        <taxon>Pseudomonadota</taxon>
        <taxon>Gammaproteobacteria</taxon>
        <taxon>Alteromonadales</taxon>
        <taxon>Pseudoalteromonadaceae</taxon>
        <taxon>Pseudoalteromonas</taxon>
    </lineage>
</organism>
<dbReference type="EMBL" id="JABBCX010000002">
    <property type="protein sequence ID" value="NMF47475.1"/>
    <property type="molecule type" value="Genomic_DNA"/>
</dbReference>
<dbReference type="Pfam" id="PF05947">
    <property type="entry name" value="T6SS_TssF"/>
    <property type="match status" value="1"/>
</dbReference>
<dbReference type="RefSeq" id="WP_170071216.1">
    <property type="nucleotide sequence ID" value="NZ_JABBCX010000002.1"/>
</dbReference>
<dbReference type="Proteomes" id="UP000519126">
    <property type="component" value="Unassembled WGS sequence"/>
</dbReference>
<proteinExistence type="predicted"/>
<protein>
    <submittedName>
        <fullName evidence="1">Type VI secretion system baseplate subunit TssF</fullName>
    </submittedName>
</protein>